<keyword evidence="23" id="KW-1185">Reference proteome</keyword>
<comment type="subcellular location">
    <subcellularLocation>
        <location evidence="3">Cytoplasm</location>
    </subcellularLocation>
    <subcellularLocation>
        <location evidence="2">Endosome</location>
    </subcellularLocation>
</comment>
<dbReference type="GO" id="GO:0005524">
    <property type="term" value="F:ATP binding"/>
    <property type="evidence" value="ECO:0007669"/>
    <property type="project" value="UniProtKB-UniRule"/>
</dbReference>
<evidence type="ECO:0000256" key="1">
    <source>
        <dbReference type="ARBA" id="ARBA00000768"/>
    </source>
</evidence>
<dbReference type="GO" id="GO:0008270">
    <property type="term" value="F:zinc ion binding"/>
    <property type="evidence" value="ECO:0007669"/>
    <property type="project" value="UniProtKB-KW"/>
</dbReference>
<keyword evidence="9" id="KW-0967">Endosome</keyword>
<dbReference type="Gene3D" id="3.30.810.10">
    <property type="entry name" value="2-Layer Sandwich"/>
    <property type="match status" value="1"/>
</dbReference>
<dbReference type="GO" id="GO:0000285">
    <property type="term" value="F:1-phosphatidylinositol-3-phosphate 5-kinase activity"/>
    <property type="evidence" value="ECO:0007669"/>
    <property type="project" value="UniProtKB-EC"/>
</dbReference>
<evidence type="ECO:0000256" key="11">
    <source>
        <dbReference type="ARBA" id="ARBA00022777"/>
    </source>
</evidence>
<evidence type="ECO:0000256" key="17">
    <source>
        <dbReference type="PROSITE-ProRule" id="PRU00781"/>
    </source>
</evidence>
<evidence type="ECO:0000256" key="13">
    <source>
        <dbReference type="ARBA" id="ARBA00022833"/>
    </source>
</evidence>
<evidence type="ECO:0000256" key="18">
    <source>
        <dbReference type="SAM" id="Coils"/>
    </source>
</evidence>
<proteinExistence type="predicted"/>
<evidence type="ECO:0000256" key="8">
    <source>
        <dbReference type="ARBA" id="ARBA00022741"/>
    </source>
</evidence>
<dbReference type="CDD" id="cd17300">
    <property type="entry name" value="PIPKc_PIKfyve"/>
    <property type="match status" value="1"/>
</dbReference>
<evidence type="ECO:0000256" key="16">
    <source>
        <dbReference type="PROSITE-ProRule" id="PRU00091"/>
    </source>
</evidence>
<dbReference type="PROSITE" id="PS51455">
    <property type="entry name" value="PIPK"/>
    <property type="match status" value="1"/>
</dbReference>
<keyword evidence="13" id="KW-0862">Zinc</keyword>
<reference evidence="22" key="1">
    <citation type="submission" date="2023-04" db="EMBL/GenBank/DDBJ databases">
        <title>Candida boidinii NBRC 10035.</title>
        <authorList>
            <person name="Ichikawa N."/>
            <person name="Sato H."/>
            <person name="Tonouchi N."/>
        </authorList>
    </citation>
    <scope>NUCLEOTIDE SEQUENCE</scope>
    <source>
        <strain evidence="22">NBRC 10035</strain>
    </source>
</reference>
<dbReference type="InterPro" id="IPR027484">
    <property type="entry name" value="PInositol-4-P-5-kinase_N"/>
</dbReference>
<name>A0A9W6SST3_CANBO</name>
<dbReference type="EMBL" id="BSXN01000011">
    <property type="protein sequence ID" value="GME66606.1"/>
    <property type="molecule type" value="Genomic_DNA"/>
</dbReference>
<feature type="compositionally biased region" description="Polar residues" evidence="19">
    <location>
        <begin position="138"/>
        <end position="154"/>
    </location>
</feature>
<evidence type="ECO:0000256" key="10">
    <source>
        <dbReference type="ARBA" id="ARBA00022771"/>
    </source>
</evidence>
<keyword evidence="8 17" id="KW-0547">Nucleotide-binding</keyword>
<dbReference type="Pfam" id="PF00118">
    <property type="entry name" value="Cpn60_TCP1"/>
    <property type="match status" value="1"/>
</dbReference>
<evidence type="ECO:0000313" key="22">
    <source>
        <dbReference type="EMBL" id="GME66606.1"/>
    </source>
</evidence>
<gene>
    <name evidence="22" type="ORF">Cboi02_000006700</name>
</gene>
<dbReference type="GO" id="GO:0000329">
    <property type="term" value="C:fungal-type vacuole membrane"/>
    <property type="evidence" value="ECO:0007669"/>
    <property type="project" value="TreeGrafter"/>
</dbReference>
<evidence type="ECO:0000256" key="19">
    <source>
        <dbReference type="SAM" id="MobiDB-lite"/>
    </source>
</evidence>
<keyword evidence="10 16" id="KW-0863">Zinc-finger</keyword>
<dbReference type="InterPro" id="IPR002498">
    <property type="entry name" value="PInositol-4-P-4/5-kinase_core"/>
</dbReference>
<organism evidence="22 23">
    <name type="scientific">Candida boidinii</name>
    <name type="common">Yeast</name>
    <dbReference type="NCBI Taxonomy" id="5477"/>
    <lineage>
        <taxon>Eukaryota</taxon>
        <taxon>Fungi</taxon>
        <taxon>Dikarya</taxon>
        <taxon>Ascomycota</taxon>
        <taxon>Saccharomycotina</taxon>
        <taxon>Pichiomycetes</taxon>
        <taxon>Pichiales</taxon>
        <taxon>Pichiaceae</taxon>
        <taxon>Ogataea</taxon>
        <taxon>Ogataea/Candida clade</taxon>
    </lineage>
</organism>
<dbReference type="Gene3D" id="3.30.800.10">
    <property type="entry name" value="Phosphatidylinositol Phosphate Kinase II Beta"/>
    <property type="match status" value="1"/>
</dbReference>
<evidence type="ECO:0000256" key="14">
    <source>
        <dbReference type="ARBA" id="ARBA00022840"/>
    </source>
</evidence>
<feature type="region of interest" description="Disordered" evidence="19">
    <location>
        <begin position="279"/>
        <end position="335"/>
    </location>
</feature>
<evidence type="ECO:0000256" key="2">
    <source>
        <dbReference type="ARBA" id="ARBA00004177"/>
    </source>
</evidence>
<evidence type="ECO:0000313" key="23">
    <source>
        <dbReference type="Proteomes" id="UP001165120"/>
    </source>
</evidence>
<keyword evidence="11 17" id="KW-0418">Kinase</keyword>
<feature type="compositionally biased region" description="Acidic residues" evidence="19">
    <location>
        <begin position="1614"/>
        <end position="1627"/>
    </location>
</feature>
<comment type="catalytic activity">
    <reaction evidence="1">
        <text>a 1,2-diacyl-sn-glycero-3-phospho-(1D-myo-inositol-3-phosphate) + ATP = a 1,2-diacyl-sn-glycero-3-phospho-(1D-myo-inositol-3,5-bisphosphate) + ADP + H(+)</text>
        <dbReference type="Rhea" id="RHEA:13609"/>
        <dbReference type="ChEBI" id="CHEBI:15378"/>
        <dbReference type="ChEBI" id="CHEBI:30616"/>
        <dbReference type="ChEBI" id="CHEBI:57923"/>
        <dbReference type="ChEBI" id="CHEBI:58088"/>
        <dbReference type="ChEBI" id="CHEBI:456216"/>
        <dbReference type="EC" id="2.7.1.150"/>
    </reaction>
</comment>
<evidence type="ECO:0000256" key="6">
    <source>
        <dbReference type="ARBA" id="ARBA00022679"/>
    </source>
</evidence>
<keyword evidence="6 17" id="KW-0808">Transferase</keyword>
<dbReference type="InterPro" id="IPR011011">
    <property type="entry name" value="Znf_FYVE_PHD"/>
</dbReference>
<feature type="domain" description="FYVE-type" evidence="20">
    <location>
        <begin position="41"/>
        <end position="100"/>
    </location>
</feature>
<accession>A0A9W6SST3</accession>
<feature type="region of interest" description="Disordered" evidence="19">
    <location>
        <begin position="130"/>
        <end position="164"/>
    </location>
</feature>
<dbReference type="FunFam" id="3.30.40.10:FF:000510">
    <property type="entry name" value="Phosphatidylinositol 3,5-kinase"/>
    <property type="match status" value="1"/>
</dbReference>
<dbReference type="CDD" id="cd03334">
    <property type="entry name" value="Fab1_TCP"/>
    <property type="match status" value="1"/>
</dbReference>
<evidence type="ECO:0000256" key="9">
    <source>
        <dbReference type="ARBA" id="ARBA00022753"/>
    </source>
</evidence>
<dbReference type="GO" id="GO:0010008">
    <property type="term" value="C:endosome membrane"/>
    <property type="evidence" value="ECO:0007669"/>
    <property type="project" value="TreeGrafter"/>
</dbReference>
<feature type="compositionally biased region" description="Low complexity" evidence="19">
    <location>
        <begin position="289"/>
        <end position="309"/>
    </location>
</feature>
<dbReference type="FunFam" id="3.30.810.10:FF:000001">
    <property type="entry name" value="1-phosphatidylinositol 3-phosphate 5-kinase FAB1"/>
    <property type="match status" value="1"/>
</dbReference>
<feature type="region of interest" description="Disordered" evidence="19">
    <location>
        <begin position="357"/>
        <end position="379"/>
    </location>
</feature>
<evidence type="ECO:0000256" key="12">
    <source>
        <dbReference type="ARBA" id="ARBA00022786"/>
    </source>
</evidence>
<dbReference type="PANTHER" id="PTHR45748:SF7">
    <property type="entry name" value="1-PHOSPHATIDYLINOSITOL 3-PHOSPHATE 5-KINASE-RELATED"/>
    <property type="match status" value="1"/>
</dbReference>
<evidence type="ECO:0000256" key="15">
    <source>
        <dbReference type="ARBA" id="ARBA00075294"/>
    </source>
</evidence>
<keyword evidence="18" id="KW-0175">Coiled coil</keyword>
<feature type="compositionally biased region" description="Polar residues" evidence="19">
    <location>
        <begin position="320"/>
        <end position="330"/>
    </location>
</feature>
<dbReference type="SUPFAM" id="SSF56104">
    <property type="entry name" value="SAICAR synthase-like"/>
    <property type="match status" value="1"/>
</dbReference>
<feature type="compositionally biased region" description="Polar residues" evidence="19">
    <location>
        <begin position="1662"/>
        <end position="1674"/>
    </location>
</feature>
<keyword evidence="7" id="KW-0479">Metal-binding</keyword>
<feature type="coiled-coil region" evidence="18">
    <location>
        <begin position="1151"/>
        <end position="1185"/>
    </location>
</feature>
<protein>
    <recommendedName>
        <fullName evidence="4">1-phosphatidylinositol-3-phosphate 5-kinase</fullName>
        <ecNumber evidence="4">2.7.1.150</ecNumber>
    </recommendedName>
    <alternativeName>
        <fullName evidence="15">Type III PIP kinase</fullName>
    </alternativeName>
</protein>
<dbReference type="Pfam" id="PF01363">
    <property type="entry name" value="FYVE"/>
    <property type="match status" value="1"/>
</dbReference>
<dbReference type="FunFam" id="3.50.7.10:FF:000007">
    <property type="entry name" value="1-phosphatidylinositol 3-phosphate 5-kinase isoform X1"/>
    <property type="match status" value="1"/>
</dbReference>
<dbReference type="FunFam" id="3.30.800.10:FF:000005">
    <property type="entry name" value="1-phosphatidylinositol-3-phosphate 5-kinase (Fab1)"/>
    <property type="match status" value="1"/>
</dbReference>
<feature type="region of interest" description="Disordered" evidence="19">
    <location>
        <begin position="1606"/>
        <end position="1744"/>
    </location>
</feature>
<dbReference type="InterPro" id="IPR002423">
    <property type="entry name" value="Cpn60/GroEL/TCP-1"/>
</dbReference>
<dbReference type="Gene3D" id="3.50.7.10">
    <property type="entry name" value="GroEL"/>
    <property type="match status" value="1"/>
</dbReference>
<feature type="compositionally biased region" description="Acidic residues" evidence="19">
    <location>
        <begin position="370"/>
        <end position="379"/>
    </location>
</feature>
<dbReference type="InterPro" id="IPR044769">
    <property type="entry name" value="PIKfyve_PIPKc"/>
</dbReference>
<feature type="compositionally biased region" description="Polar residues" evidence="19">
    <location>
        <begin position="1706"/>
        <end position="1716"/>
    </location>
</feature>
<evidence type="ECO:0000259" key="20">
    <source>
        <dbReference type="PROSITE" id="PS50178"/>
    </source>
</evidence>
<feature type="region of interest" description="Disordered" evidence="19">
    <location>
        <begin position="1250"/>
        <end position="1277"/>
    </location>
</feature>
<dbReference type="Pfam" id="PF01504">
    <property type="entry name" value="PIP5K"/>
    <property type="match status" value="1"/>
</dbReference>
<dbReference type="SUPFAM" id="SSF52029">
    <property type="entry name" value="GroEL apical domain-like"/>
    <property type="match status" value="1"/>
</dbReference>
<keyword evidence="5" id="KW-0963">Cytoplasm</keyword>
<dbReference type="InterPro" id="IPR000306">
    <property type="entry name" value="Znf_FYVE"/>
</dbReference>
<dbReference type="InterPro" id="IPR013083">
    <property type="entry name" value="Znf_RING/FYVE/PHD"/>
</dbReference>
<dbReference type="InterPro" id="IPR027483">
    <property type="entry name" value="PInositol-4-P-4/5-kinase_C_sf"/>
</dbReference>
<evidence type="ECO:0000259" key="21">
    <source>
        <dbReference type="PROSITE" id="PS51455"/>
    </source>
</evidence>
<evidence type="ECO:0000256" key="4">
    <source>
        <dbReference type="ARBA" id="ARBA00012009"/>
    </source>
</evidence>
<dbReference type="EC" id="2.7.1.150" evidence="4"/>
<dbReference type="GO" id="GO:0032266">
    <property type="term" value="F:phosphatidylinositol-3-phosphate binding"/>
    <property type="evidence" value="ECO:0007669"/>
    <property type="project" value="UniProtKB-ARBA"/>
</dbReference>
<keyword evidence="12" id="KW-0833">Ubl conjugation pathway</keyword>
<dbReference type="InterPro" id="IPR027409">
    <property type="entry name" value="GroEL-like_apical_dom_sf"/>
</dbReference>
<feature type="compositionally biased region" description="Basic and acidic residues" evidence="19">
    <location>
        <begin position="1717"/>
        <end position="1732"/>
    </location>
</feature>
<dbReference type="InterPro" id="IPR017455">
    <property type="entry name" value="Znf_FYVE-rel"/>
</dbReference>
<evidence type="ECO:0000256" key="3">
    <source>
        <dbReference type="ARBA" id="ARBA00004496"/>
    </source>
</evidence>
<dbReference type="GO" id="GO:0046854">
    <property type="term" value="P:phosphatidylinositol phosphate biosynthetic process"/>
    <property type="evidence" value="ECO:0007669"/>
    <property type="project" value="TreeGrafter"/>
</dbReference>
<dbReference type="SMART" id="SM00330">
    <property type="entry name" value="PIPKc"/>
    <property type="match status" value="1"/>
</dbReference>
<dbReference type="SUPFAM" id="SSF57903">
    <property type="entry name" value="FYVE/PHD zinc finger"/>
    <property type="match status" value="1"/>
</dbReference>
<keyword evidence="14 17" id="KW-0067">ATP-binding</keyword>
<dbReference type="Gene3D" id="3.30.40.10">
    <property type="entry name" value="Zinc/RING finger domain, C3HC4 (zinc finger)"/>
    <property type="match status" value="1"/>
</dbReference>
<dbReference type="SMART" id="SM00064">
    <property type="entry name" value="FYVE"/>
    <property type="match status" value="1"/>
</dbReference>
<dbReference type="PANTHER" id="PTHR45748">
    <property type="entry name" value="1-PHOSPHATIDYLINOSITOL 3-PHOSPHATE 5-KINASE-RELATED"/>
    <property type="match status" value="1"/>
</dbReference>
<feature type="compositionally biased region" description="Polar residues" evidence="19">
    <location>
        <begin position="279"/>
        <end position="288"/>
    </location>
</feature>
<evidence type="ECO:0000256" key="7">
    <source>
        <dbReference type="ARBA" id="ARBA00022723"/>
    </source>
</evidence>
<feature type="domain" description="PIPK" evidence="21">
    <location>
        <begin position="1821"/>
        <end position="2151"/>
    </location>
</feature>
<feature type="compositionally biased region" description="Basic and acidic residues" evidence="19">
    <location>
        <begin position="1258"/>
        <end position="1277"/>
    </location>
</feature>
<dbReference type="PROSITE" id="PS50178">
    <property type="entry name" value="ZF_FYVE"/>
    <property type="match status" value="1"/>
</dbReference>
<dbReference type="Proteomes" id="UP001165120">
    <property type="component" value="Unassembled WGS sequence"/>
</dbReference>
<feature type="region of interest" description="Disordered" evidence="19">
    <location>
        <begin position="192"/>
        <end position="211"/>
    </location>
</feature>
<sequence length="2163" mass="244619">MSTSSQQGDTDNDYGLTLISNIRKRDGGAISGLGRDYWLDDSSATKCRSCERKFTTFRRRHHCRICGKIFCGNCTTFIDGQKFNYNGNMRVCLTCLKLANRLEDYISSEDESIIDDGSSIFKGASQSILPSPVKTDTDSIISESNASSLHPTTTLERKEAPTPPPMMAIAATRKGESVEIDVGRSTLLNNRRNRASGIGGKHRPQPSFSEQQFTGKTNLFNNNIMSGVSNSNSIYPSFKSPDTNNDESNKFLQPLNFGAAAAAASGIFNFGVTGFQNMDSSSSDLQKISKTPSTSRSTPTPHNQHHNTTSYNHLPRNSEPKSSFNSNTIGTALPSPMFPSYPSTYNDEIMNPRKLSLADAGSESSAPFESDSDDSADSENEQTMMVFPNSSNFQFDNNPSSSRIISSTSANLRFSDNGRRPVRNNRNRRTTLFKRIRSRRMSKSGSKYESQGTKTADSMRTVSQPFGFGNQAPIEFLDDFLRAGEKHSKHFLRQLLEDKSVEHIDEWENVLIPCIKKVSEVSKSIATGQSFDISNYLKIKIIPGAFISNTHIIEGLVFSKLLASKRMPRKIINPRILLISFPLEYEEDSMARFSSIEPVIEQQEEYLKKWVARIVALGPSVVLVSASVNGIAIRLLADEGIAVAHNVKPQILEKLSTLTQADIINSIDRLAMKPKLGTCQSFEVKSYAFGDIARTYFFFEGCKQEIGYTLVLRGGSKEVLQNIKNSIILLVYAYLNTKLESGLMRDQCLQAKDYKPNDAIIPLTRALVNNYDDFYNIANHRILSCSPWVKFEVPYLIEKLKGLQEKLNENDHVYAQFQEDYDRIMNFVTPIAVSESERSDQEITDEKKLVEDEPSHELVQDQYRPNPELLIKYLNYYNIKIGIEGLPKGYDDLIKIINSAKLYKDDILKSEILYGERQWENFWSSKGYFFFNPNSHQNIVTLFSMVSTKNATPCIGPEIQVTEYYWDSDFSLGQYIEHICLHADDKCNEGCGLTLKDHFRSYVHGSGKVDVVVENSPYAAVGRENLIMSWSYCKICHSNTAILPMSDNAWKFSFGKYLELSFWCRDMKVKGANCPHDFYRDQIHYFSFQNLAMRVEYSDIETLELVPPKFQIFFKPEKDIKIKIDTYQSIKKKSEEFFDSVKSRLNRIKIDSMTSEKVEAAQKKIKELKEKVEIERTEINGLTDDIYISTSATDHLRLNAVLRAVQELSGEWNFEFQEFDKNFLPTEKEIKRITTFQLDKLFKATTELTTKASNLPHSPKEEKLDEKAADVENENKDKDRVQITDEGLLFTSSNKALTSVPSDSDEAHTASTPAETTAIFATAGMNESGDSLKANIPKASKHWNVFVNDHDFRNFGEYRGTPHKSANIPQDELQADKDSRRVFSDQNFTNNSSLGLLVSDLHASLDNTNRSRVNSPMKKNESDNAFSETEVGTFNKNSPLKKSISESTLNLSSNSKTQPDKYRGSLVLQKISQFENKDNVPLLSSGNKVSSFSTSPVKNFTAFSQFQKSNDQTPVVEKKNQWETGNDKLHEHLLRNNGTVLPKLSGLNNEGTVRKLTEFFDAQEFFKHREREKAKLQAATNYKPKVLVSRPTVEVYKSVRDAVDAETNKNQTTDEGDFSVSSDDELESSVNADINHQYDNRKRTGAILNKQRDASFADPGKSSENSSITRTCDTSQEDHSELKKINNNNGENARNQDDLLDEQSADSKSSKPPQSLSHKETEKVETEESSAEKEEEEEVQRQPIVSIPEKSSLFRSLAHFWADRSATLWEPLKYPLDSCEHVFEDSDVIVREDEPSSIIAFCLNTSDYRAKLNMAANETSMAPPSQSNIDANTGMPNVNADNAAANNKVFEGDSNIGNSNVLLAENYERIMLKKGFHLKYQFEEGESTISCKIFFAEQFEAFRRQCGVDSNFIQSLSRCVKWDSTGGKSGSAFLKTLDDRFIIKELSRVELEAFVQMAPSYFSYFVQALFHGLPTVLVKIFGFYQIQVQNSTSSSKSYTLDVLIMENLFYDRKTSRIFDLKGSMRNRHVEQTGKENEVLLDENMVEYIYESPLFVRENAKKVLRASLWNDTLFLAKMNVMDYSLVIGIDSDNQELVVGIIDCVRTFTWDKKLESWVKEKGLVGGTGVGKAPTVVTPRQYKNRFREAMERYILMAPGPWYQGDE</sequence>
<comment type="caution">
    <text evidence="22">The sequence shown here is derived from an EMBL/GenBank/DDBJ whole genome shotgun (WGS) entry which is preliminary data.</text>
</comment>
<evidence type="ECO:0000256" key="5">
    <source>
        <dbReference type="ARBA" id="ARBA00022490"/>
    </source>
</evidence>